<dbReference type="InterPro" id="IPR044880">
    <property type="entry name" value="NCX_ion-bd_dom_sf"/>
</dbReference>
<feature type="domain" description="Calx-beta" evidence="13">
    <location>
        <begin position="459"/>
        <end position="558"/>
    </location>
</feature>
<dbReference type="Pfam" id="PF03160">
    <property type="entry name" value="Calx-beta"/>
    <property type="match status" value="2"/>
</dbReference>
<keyword evidence="11 12" id="KW-0472">Membrane</keyword>
<dbReference type="Gene3D" id="2.60.40.2030">
    <property type="match status" value="2"/>
</dbReference>
<feature type="transmembrane region" description="Helical" evidence="12">
    <location>
        <begin position="630"/>
        <end position="646"/>
    </location>
</feature>
<keyword evidence="7" id="KW-0677">Repeat</keyword>
<keyword evidence="10" id="KW-0406">Ion transport</keyword>
<gene>
    <name evidence="14" type="ORF">CVLEPA_LOCUS21102</name>
</gene>
<keyword evidence="4" id="KW-0109">Calcium transport</keyword>
<dbReference type="InterPro" id="IPR003644">
    <property type="entry name" value="Calx_beta"/>
</dbReference>
<evidence type="ECO:0000256" key="11">
    <source>
        <dbReference type="ARBA" id="ARBA00023136"/>
    </source>
</evidence>
<name>A0ABP0GER3_CLALP</name>
<evidence type="ECO:0000256" key="10">
    <source>
        <dbReference type="ARBA" id="ARBA00023065"/>
    </source>
</evidence>
<accession>A0ABP0GER3</accession>
<keyword evidence="9 12" id="KW-1133">Transmembrane helix</keyword>
<feature type="transmembrane region" description="Helical" evidence="12">
    <location>
        <begin position="131"/>
        <end position="151"/>
    </location>
</feature>
<feature type="transmembrane region" description="Helical" evidence="12">
    <location>
        <begin position="802"/>
        <end position="821"/>
    </location>
</feature>
<feature type="domain" description="Calx-beta" evidence="13">
    <location>
        <begin position="341"/>
        <end position="438"/>
    </location>
</feature>
<feature type="transmembrane region" description="Helical" evidence="12">
    <location>
        <begin position="652"/>
        <end position="671"/>
    </location>
</feature>
<evidence type="ECO:0000256" key="4">
    <source>
        <dbReference type="ARBA" id="ARBA00022568"/>
    </source>
</evidence>
<proteinExistence type="predicted"/>
<evidence type="ECO:0000256" key="1">
    <source>
        <dbReference type="ARBA" id="ARBA00004127"/>
    </source>
</evidence>
<feature type="transmembrane region" description="Helical" evidence="12">
    <location>
        <begin position="192"/>
        <end position="212"/>
    </location>
</feature>
<evidence type="ECO:0000256" key="12">
    <source>
        <dbReference type="SAM" id="Phobius"/>
    </source>
</evidence>
<dbReference type="InterPro" id="IPR004837">
    <property type="entry name" value="NaCa_Exmemb"/>
</dbReference>
<keyword evidence="5 12" id="KW-0812">Transmembrane</keyword>
<protein>
    <recommendedName>
        <fullName evidence="13">Calx-beta domain-containing protein</fullName>
    </recommendedName>
</protein>
<keyword evidence="8" id="KW-0106">Calcium</keyword>
<dbReference type="Gene3D" id="1.20.1420.30">
    <property type="entry name" value="NCX, central ion-binding region"/>
    <property type="match status" value="2"/>
</dbReference>
<evidence type="ECO:0000256" key="9">
    <source>
        <dbReference type="ARBA" id="ARBA00022989"/>
    </source>
</evidence>
<dbReference type="EMBL" id="CAWYQH010000108">
    <property type="protein sequence ID" value="CAK8689129.1"/>
    <property type="molecule type" value="Genomic_DNA"/>
</dbReference>
<feature type="transmembrane region" description="Helical" evidence="12">
    <location>
        <begin position="37"/>
        <end position="64"/>
    </location>
</feature>
<keyword evidence="15" id="KW-1185">Reference proteome</keyword>
<evidence type="ECO:0000259" key="13">
    <source>
        <dbReference type="SMART" id="SM00237"/>
    </source>
</evidence>
<evidence type="ECO:0000256" key="2">
    <source>
        <dbReference type="ARBA" id="ARBA00022448"/>
    </source>
</evidence>
<evidence type="ECO:0000256" key="6">
    <source>
        <dbReference type="ARBA" id="ARBA00022729"/>
    </source>
</evidence>
<comment type="caution">
    <text evidence="14">The sequence shown here is derived from an EMBL/GenBank/DDBJ whole genome shotgun (WGS) entry which is preliminary data.</text>
</comment>
<evidence type="ECO:0000313" key="15">
    <source>
        <dbReference type="Proteomes" id="UP001642483"/>
    </source>
</evidence>
<evidence type="ECO:0000256" key="7">
    <source>
        <dbReference type="ARBA" id="ARBA00022737"/>
    </source>
</evidence>
<feature type="transmembrane region" description="Helical" evidence="12">
    <location>
        <begin position="163"/>
        <end position="186"/>
    </location>
</feature>
<dbReference type="Pfam" id="PF01699">
    <property type="entry name" value="Na_Ca_ex"/>
    <property type="match status" value="2"/>
</dbReference>
<dbReference type="InterPro" id="IPR038081">
    <property type="entry name" value="CalX-like_sf"/>
</dbReference>
<reference evidence="14 15" key="1">
    <citation type="submission" date="2024-02" db="EMBL/GenBank/DDBJ databases">
        <authorList>
            <person name="Daric V."/>
            <person name="Darras S."/>
        </authorList>
    </citation>
    <scope>NUCLEOTIDE SEQUENCE [LARGE SCALE GENOMIC DNA]</scope>
</reference>
<evidence type="ECO:0000256" key="3">
    <source>
        <dbReference type="ARBA" id="ARBA00022449"/>
    </source>
</evidence>
<keyword evidence="3" id="KW-0050">Antiport</keyword>
<feature type="transmembrane region" description="Helical" evidence="12">
    <location>
        <begin position="678"/>
        <end position="698"/>
    </location>
</feature>
<dbReference type="InterPro" id="IPR051171">
    <property type="entry name" value="CaCA"/>
</dbReference>
<feature type="transmembrane region" description="Helical" evidence="12">
    <location>
        <begin position="732"/>
        <end position="750"/>
    </location>
</feature>
<sequence>MTSTNLSCPDFSDFKCNSGIVLPLINESIWSIEFRAILYLVGLLWSFVAIALVADAFMCAIEVITSQTSEVKVARPDKEEGFEIVQVRVWNDTVANLTLMALGSSAPEILLSIIEILGNNFNAGELGPGTIVGSASFNLLIIVAVCVAGIPNGDFRRIKRIKVFAVTAGFSIFAYVWLYIVLVAHTENEIELWEAAVTFGFFPVLVIIAFVADKEYCCGAKVKDQRLEIELGDVAEDTALMKRPKTEQEKMKDIVQTFMKSLDKPEKLSEEDASNIAALKMQEEQEHSRAWYRVRASRDLFAGQRINPHLSDNLQKLHDTTGFENGAVGLSPQHRLELNGILGTPIKLTSEIEFDAVSCSVMENCGTVKISVVRRGDLSMPASVGFETIDGTATASDDYVAVKGVLIFEPKETKKYIEIEIIDDNVWEPDETFFVKLSKVDSHNGVDDDYVALGHKIINQVTIINDDEPGTIEFTKPSYLVKESVGNAYFPLQRTNGADGVVEVVWRTTDLNAKEGVHYAGKEGKVTFEHGEDVKNIELQIINDHETKKDENFQITLISASGGASLGHTQKTVVTVVGDDEFDGLVRRVVAKTHLKLQKMKLGSQSWADQFTQAMCVNGGDIENASPGDYIMHFLSFGFKVIVAFVPPPSIWNGWACFAGALFLLIGLTAVVGDLATIFGCLIGLEPTVTAITLVALGTSLPDLFASKTAATQERYADNCIGNVTGSNSVNVFLGLGISWLMGTIYHKTVYGTNFPVDSGSLAFSVALYSICAVLCVVTLMARRYIPALGKCELGGPVGPKWATAGFFTLLWILYVVLSALQTYNIIAGF</sequence>
<dbReference type="Proteomes" id="UP001642483">
    <property type="component" value="Unassembled WGS sequence"/>
</dbReference>
<dbReference type="SMART" id="SM00237">
    <property type="entry name" value="Calx_beta"/>
    <property type="match status" value="2"/>
</dbReference>
<evidence type="ECO:0000313" key="14">
    <source>
        <dbReference type="EMBL" id="CAK8689129.1"/>
    </source>
</evidence>
<dbReference type="PANTHER" id="PTHR11878">
    <property type="entry name" value="SODIUM/CALCIUM EXCHANGER"/>
    <property type="match status" value="1"/>
</dbReference>
<evidence type="ECO:0000256" key="5">
    <source>
        <dbReference type="ARBA" id="ARBA00022692"/>
    </source>
</evidence>
<feature type="transmembrane region" description="Helical" evidence="12">
    <location>
        <begin position="762"/>
        <end position="782"/>
    </location>
</feature>
<comment type="subcellular location">
    <subcellularLocation>
        <location evidence="1">Endomembrane system</location>
        <topology evidence="1">Multi-pass membrane protein</topology>
    </subcellularLocation>
</comment>
<keyword evidence="6" id="KW-0732">Signal</keyword>
<keyword evidence="2" id="KW-0813">Transport</keyword>
<organism evidence="14 15">
    <name type="scientific">Clavelina lepadiformis</name>
    <name type="common">Light-bulb sea squirt</name>
    <name type="synonym">Ascidia lepadiformis</name>
    <dbReference type="NCBI Taxonomy" id="159417"/>
    <lineage>
        <taxon>Eukaryota</taxon>
        <taxon>Metazoa</taxon>
        <taxon>Chordata</taxon>
        <taxon>Tunicata</taxon>
        <taxon>Ascidiacea</taxon>
        <taxon>Aplousobranchia</taxon>
        <taxon>Clavelinidae</taxon>
        <taxon>Clavelina</taxon>
    </lineage>
</organism>
<dbReference type="PANTHER" id="PTHR11878:SF76">
    <property type="entry name" value="CALX-BETA DOMAIN-CONTAINING PROTEIN"/>
    <property type="match status" value="1"/>
</dbReference>
<dbReference type="SUPFAM" id="SSF141072">
    <property type="entry name" value="CalX-like"/>
    <property type="match status" value="2"/>
</dbReference>
<evidence type="ECO:0000256" key="8">
    <source>
        <dbReference type="ARBA" id="ARBA00022837"/>
    </source>
</evidence>